<feature type="domain" description="Response regulatory" evidence="14">
    <location>
        <begin position="5"/>
        <end position="122"/>
    </location>
</feature>
<dbReference type="CDD" id="cd17546">
    <property type="entry name" value="REC_hyHK_CKI1_RcsC-like"/>
    <property type="match status" value="1"/>
</dbReference>
<dbReference type="FunFam" id="3.30.565.10:FF:000010">
    <property type="entry name" value="Sensor histidine kinase RcsC"/>
    <property type="match status" value="1"/>
</dbReference>
<dbReference type="CDD" id="cd00082">
    <property type="entry name" value="HisKA"/>
    <property type="match status" value="1"/>
</dbReference>
<comment type="subunit">
    <text evidence="9">At low DSF concentrations, interacts with RpfF.</text>
</comment>
<dbReference type="Proteomes" id="UP000032049">
    <property type="component" value="Unassembled WGS sequence"/>
</dbReference>
<dbReference type="InterPro" id="IPR001789">
    <property type="entry name" value="Sig_transdc_resp-reg_receiver"/>
</dbReference>
<dbReference type="GO" id="GO:0000155">
    <property type="term" value="F:phosphorelay sensor kinase activity"/>
    <property type="evidence" value="ECO:0007669"/>
    <property type="project" value="InterPro"/>
</dbReference>
<feature type="domain" description="Response regulatory" evidence="14">
    <location>
        <begin position="408"/>
        <end position="526"/>
    </location>
</feature>
<evidence type="ECO:0000256" key="8">
    <source>
        <dbReference type="ARBA" id="ARBA00023012"/>
    </source>
</evidence>
<dbReference type="PROSITE" id="PS50110">
    <property type="entry name" value="RESPONSE_REGULATORY"/>
    <property type="match status" value="2"/>
</dbReference>
<keyword evidence="6 15" id="KW-0418">Kinase</keyword>
<name>A0A0D0GQF9_9SPHI</name>
<dbReference type="Pfam" id="PF00072">
    <property type="entry name" value="Response_reg"/>
    <property type="match status" value="2"/>
</dbReference>
<dbReference type="EC" id="2.7.13.3" evidence="2"/>
<proteinExistence type="predicted"/>
<dbReference type="SUPFAM" id="SSF55874">
    <property type="entry name" value="ATPase domain of HSP90 chaperone/DNA topoisomerase II/histidine kinase"/>
    <property type="match status" value="1"/>
</dbReference>
<evidence type="ECO:0000256" key="2">
    <source>
        <dbReference type="ARBA" id="ARBA00012438"/>
    </source>
</evidence>
<reference evidence="15 16" key="1">
    <citation type="submission" date="2015-01" db="EMBL/GenBank/DDBJ databases">
        <title>Draft genome sequence of Pedobacter sp. NL19 isolated from sludge of an effluent treatment pond in an abandoned uranium mine.</title>
        <authorList>
            <person name="Santos T."/>
            <person name="Caetano T."/>
            <person name="Covas C."/>
            <person name="Cruz A."/>
            <person name="Mendo S."/>
        </authorList>
    </citation>
    <scope>NUCLEOTIDE SEQUENCE [LARGE SCALE GENOMIC DNA]</scope>
    <source>
        <strain evidence="15 16">NL19</strain>
    </source>
</reference>
<dbReference type="SMART" id="SM00448">
    <property type="entry name" value="REC"/>
    <property type="match status" value="2"/>
</dbReference>
<keyword evidence="7" id="KW-0067">ATP-binding</keyword>
<dbReference type="FunFam" id="1.10.287.130:FF:000002">
    <property type="entry name" value="Two-component osmosensing histidine kinase"/>
    <property type="match status" value="1"/>
</dbReference>
<dbReference type="InterPro" id="IPR003661">
    <property type="entry name" value="HisK_dim/P_dom"/>
</dbReference>
<dbReference type="InterPro" id="IPR005467">
    <property type="entry name" value="His_kinase_dom"/>
</dbReference>
<evidence type="ECO:0000256" key="11">
    <source>
        <dbReference type="PROSITE-ProRule" id="PRU00169"/>
    </source>
</evidence>
<dbReference type="Gene3D" id="3.40.50.2300">
    <property type="match status" value="2"/>
</dbReference>
<dbReference type="CDD" id="cd16922">
    <property type="entry name" value="HATPase_EvgS-ArcB-TorS-like"/>
    <property type="match status" value="1"/>
</dbReference>
<dbReference type="InterPro" id="IPR011006">
    <property type="entry name" value="CheY-like_superfamily"/>
</dbReference>
<dbReference type="InterPro" id="IPR036097">
    <property type="entry name" value="HisK_dim/P_sf"/>
</dbReference>
<keyword evidence="5" id="KW-0547">Nucleotide-binding</keyword>
<dbReference type="PROSITE" id="PS50109">
    <property type="entry name" value="HIS_KIN"/>
    <property type="match status" value="1"/>
</dbReference>
<dbReference type="SMART" id="SM00388">
    <property type="entry name" value="HisKA"/>
    <property type="match status" value="1"/>
</dbReference>
<dbReference type="PRINTS" id="PR00344">
    <property type="entry name" value="BCTRLSENSOR"/>
</dbReference>
<dbReference type="SMART" id="SM00387">
    <property type="entry name" value="HATPase_c"/>
    <property type="match status" value="1"/>
</dbReference>
<evidence type="ECO:0000256" key="12">
    <source>
        <dbReference type="SAM" id="Coils"/>
    </source>
</evidence>
<comment type="catalytic activity">
    <reaction evidence="1">
        <text>ATP + protein L-histidine = ADP + protein N-phospho-L-histidine.</text>
        <dbReference type="EC" id="2.7.13.3"/>
    </reaction>
</comment>
<keyword evidence="4" id="KW-0808">Transferase</keyword>
<keyword evidence="8" id="KW-0902">Two-component regulatory system</keyword>
<evidence type="ECO:0000256" key="5">
    <source>
        <dbReference type="ARBA" id="ARBA00022741"/>
    </source>
</evidence>
<evidence type="ECO:0000256" key="3">
    <source>
        <dbReference type="ARBA" id="ARBA00022553"/>
    </source>
</evidence>
<protein>
    <recommendedName>
        <fullName evidence="10">Sensory/regulatory protein RpfC</fullName>
        <ecNumber evidence="2">2.7.13.3</ecNumber>
    </recommendedName>
</protein>
<dbReference type="Pfam" id="PF02518">
    <property type="entry name" value="HATPase_c"/>
    <property type="match status" value="1"/>
</dbReference>
<dbReference type="Pfam" id="PF00512">
    <property type="entry name" value="HisKA"/>
    <property type="match status" value="1"/>
</dbReference>
<sequence length="533" mass="59784">MEKINILIVDDRPENIIALEALLERDDVNLVSTTLPNEALRLAWEMDIAIALVDVQMPEMDGFELVEILKSNPRTKDILVIFVTAISTDAKYAVKGLNTGAVDYLYKPLNPYVTSAKVDSFLQFVRTQRDIVKKNKQLEAYQKELIKAKELAEQGKKIKENFLANMSHEIRTPINGIIGLANLLEKTPLTAEQNEMISLLQISSSSLLGVINDILDLSKIDAGMFKINRTATDIVEVCHAVNNLLRIRAKEKDLELITEFDPDLPKNVSADSLRLNQILMNLIGNAIKFTNKGSVKLKVEVMDRKGNNLQIRFSITDTGIGIPEDKIDKIFETFEQADDNTTLNFGGTGLGLSIVKNLARLKGGVLTVDSLEGQGSTFCFINWYEVLQDIPQAKEKVQEKLLPFTNVRILVAEDNPINKFLIVKIMKDWEVNADFVDNGQEALDKLRDNNYDLILMDTFMPVMNGLEATKLIRTDFIPGKKDIPIITFSAAVMENDKIAAIEAGANDVLSKPFELRLLHQKITHFIDKKALML</sequence>
<evidence type="ECO:0000313" key="15">
    <source>
        <dbReference type="EMBL" id="KIO78385.1"/>
    </source>
</evidence>
<dbReference type="OrthoDB" id="9781208at2"/>
<evidence type="ECO:0000259" key="14">
    <source>
        <dbReference type="PROSITE" id="PS50110"/>
    </source>
</evidence>
<evidence type="ECO:0000256" key="1">
    <source>
        <dbReference type="ARBA" id="ARBA00000085"/>
    </source>
</evidence>
<evidence type="ECO:0000259" key="13">
    <source>
        <dbReference type="PROSITE" id="PS50109"/>
    </source>
</evidence>
<dbReference type="STRING" id="1503925.TH53_03625"/>
<keyword evidence="12" id="KW-0175">Coiled coil</keyword>
<gene>
    <name evidence="15" type="ORF">TH53_03625</name>
</gene>
<keyword evidence="3 11" id="KW-0597">Phosphoprotein</keyword>
<feature type="modified residue" description="4-aspartylphosphate" evidence="11">
    <location>
        <position position="54"/>
    </location>
</feature>
<dbReference type="EMBL" id="JXRA01000014">
    <property type="protein sequence ID" value="KIO78385.1"/>
    <property type="molecule type" value="Genomic_DNA"/>
</dbReference>
<dbReference type="SUPFAM" id="SSF52172">
    <property type="entry name" value="CheY-like"/>
    <property type="match status" value="2"/>
</dbReference>
<dbReference type="Gene3D" id="3.30.565.10">
    <property type="entry name" value="Histidine kinase-like ATPase, C-terminal domain"/>
    <property type="match status" value="1"/>
</dbReference>
<dbReference type="PANTHER" id="PTHR45339:SF1">
    <property type="entry name" value="HYBRID SIGNAL TRANSDUCTION HISTIDINE KINASE J"/>
    <property type="match status" value="1"/>
</dbReference>
<feature type="domain" description="Histidine kinase" evidence="13">
    <location>
        <begin position="165"/>
        <end position="378"/>
    </location>
</feature>
<dbReference type="Gene3D" id="1.10.287.130">
    <property type="match status" value="1"/>
</dbReference>
<feature type="coiled-coil region" evidence="12">
    <location>
        <begin position="124"/>
        <end position="158"/>
    </location>
</feature>
<evidence type="ECO:0000256" key="7">
    <source>
        <dbReference type="ARBA" id="ARBA00022840"/>
    </source>
</evidence>
<dbReference type="InterPro" id="IPR004358">
    <property type="entry name" value="Sig_transdc_His_kin-like_C"/>
</dbReference>
<dbReference type="PANTHER" id="PTHR45339">
    <property type="entry name" value="HYBRID SIGNAL TRANSDUCTION HISTIDINE KINASE J"/>
    <property type="match status" value="1"/>
</dbReference>
<dbReference type="RefSeq" id="WP_041878468.1">
    <property type="nucleotide sequence ID" value="NZ_CP157278.1"/>
</dbReference>
<evidence type="ECO:0000256" key="10">
    <source>
        <dbReference type="ARBA" id="ARBA00068150"/>
    </source>
</evidence>
<dbReference type="GO" id="GO:0005524">
    <property type="term" value="F:ATP binding"/>
    <property type="evidence" value="ECO:0007669"/>
    <property type="project" value="UniProtKB-KW"/>
</dbReference>
<dbReference type="InterPro" id="IPR036890">
    <property type="entry name" value="HATPase_C_sf"/>
</dbReference>
<keyword evidence="16" id="KW-1185">Reference proteome</keyword>
<evidence type="ECO:0000256" key="6">
    <source>
        <dbReference type="ARBA" id="ARBA00022777"/>
    </source>
</evidence>
<evidence type="ECO:0000256" key="4">
    <source>
        <dbReference type="ARBA" id="ARBA00022679"/>
    </source>
</evidence>
<dbReference type="AlphaFoldDB" id="A0A0D0GQF9"/>
<dbReference type="InterPro" id="IPR003594">
    <property type="entry name" value="HATPase_dom"/>
</dbReference>
<organism evidence="15 16">
    <name type="scientific">Pedobacter lusitanus</name>
    <dbReference type="NCBI Taxonomy" id="1503925"/>
    <lineage>
        <taxon>Bacteria</taxon>
        <taxon>Pseudomonadati</taxon>
        <taxon>Bacteroidota</taxon>
        <taxon>Sphingobacteriia</taxon>
        <taxon>Sphingobacteriales</taxon>
        <taxon>Sphingobacteriaceae</taxon>
        <taxon>Pedobacter</taxon>
    </lineage>
</organism>
<feature type="modified residue" description="4-aspartylphosphate" evidence="11">
    <location>
        <position position="457"/>
    </location>
</feature>
<dbReference type="SUPFAM" id="SSF47384">
    <property type="entry name" value="Homodimeric domain of signal transducing histidine kinase"/>
    <property type="match status" value="1"/>
</dbReference>
<evidence type="ECO:0000256" key="9">
    <source>
        <dbReference type="ARBA" id="ARBA00064003"/>
    </source>
</evidence>
<accession>A0A0D0GQF9</accession>
<comment type="caution">
    <text evidence="15">The sequence shown here is derived from an EMBL/GenBank/DDBJ whole genome shotgun (WGS) entry which is preliminary data.</text>
</comment>
<evidence type="ECO:0000313" key="16">
    <source>
        <dbReference type="Proteomes" id="UP000032049"/>
    </source>
</evidence>